<keyword evidence="2" id="KW-1185">Reference proteome</keyword>
<comment type="caution">
    <text evidence="1">The sequence shown here is derived from an EMBL/GenBank/DDBJ whole genome shotgun (WGS) entry which is preliminary data.</text>
</comment>
<organism evidence="1 2">
    <name type="scientific">Irpex rosettiformis</name>
    <dbReference type="NCBI Taxonomy" id="378272"/>
    <lineage>
        <taxon>Eukaryota</taxon>
        <taxon>Fungi</taxon>
        <taxon>Dikarya</taxon>
        <taxon>Basidiomycota</taxon>
        <taxon>Agaricomycotina</taxon>
        <taxon>Agaricomycetes</taxon>
        <taxon>Polyporales</taxon>
        <taxon>Irpicaceae</taxon>
        <taxon>Irpex</taxon>
    </lineage>
</organism>
<gene>
    <name evidence="1" type="ORF">BDY19DRAFT_107064</name>
</gene>
<evidence type="ECO:0000313" key="2">
    <source>
        <dbReference type="Proteomes" id="UP001055072"/>
    </source>
</evidence>
<protein>
    <submittedName>
        <fullName evidence="1">Uncharacterized protein</fullName>
    </submittedName>
</protein>
<dbReference type="Proteomes" id="UP001055072">
    <property type="component" value="Unassembled WGS sequence"/>
</dbReference>
<name>A0ACB8U538_9APHY</name>
<dbReference type="EMBL" id="MU274910">
    <property type="protein sequence ID" value="KAI0089492.1"/>
    <property type="molecule type" value="Genomic_DNA"/>
</dbReference>
<evidence type="ECO:0000313" key="1">
    <source>
        <dbReference type="EMBL" id="KAI0089492.1"/>
    </source>
</evidence>
<reference evidence="1" key="1">
    <citation type="journal article" date="2021" name="Environ. Microbiol.">
        <title>Gene family expansions and transcriptome signatures uncover fungal adaptations to wood decay.</title>
        <authorList>
            <person name="Hage H."/>
            <person name="Miyauchi S."/>
            <person name="Viragh M."/>
            <person name="Drula E."/>
            <person name="Min B."/>
            <person name="Chaduli D."/>
            <person name="Navarro D."/>
            <person name="Favel A."/>
            <person name="Norest M."/>
            <person name="Lesage-Meessen L."/>
            <person name="Balint B."/>
            <person name="Merenyi Z."/>
            <person name="de Eugenio L."/>
            <person name="Morin E."/>
            <person name="Martinez A.T."/>
            <person name="Baldrian P."/>
            <person name="Stursova M."/>
            <person name="Martinez M.J."/>
            <person name="Novotny C."/>
            <person name="Magnuson J.K."/>
            <person name="Spatafora J.W."/>
            <person name="Maurice S."/>
            <person name="Pangilinan J."/>
            <person name="Andreopoulos W."/>
            <person name="LaButti K."/>
            <person name="Hundley H."/>
            <person name="Na H."/>
            <person name="Kuo A."/>
            <person name="Barry K."/>
            <person name="Lipzen A."/>
            <person name="Henrissat B."/>
            <person name="Riley R."/>
            <person name="Ahrendt S."/>
            <person name="Nagy L.G."/>
            <person name="Grigoriev I.V."/>
            <person name="Martin F."/>
            <person name="Rosso M.N."/>
        </authorList>
    </citation>
    <scope>NUCLEOTIDE SEQUENCE</scope>
    <source>
        <strain evidence="1">CBS 384.51</strain>
    </source>
</reference>
<sequence length="157" mass="17538">MTVNTLRLIAVDHKAREDLSITNCSTCTEECLLQKDICICRNLLASTCRFAQGPIHSISQETLDEGFRASKSTAILPNSLEDLWCLLRNILKCAYDRLGELRIWPLVNTLSYHVTTFNSLKSDLISLPESRHVSLPHPPCASSQDYSAHCPSTPACY</sequence>
<proteinExistence type="predicted"/>
<accession>A0ACB8U538</accession>